<feature type="domain" description="YdhG-like" evidence="1">
    <location>
        <begin position="18"/>
        <end position="126"/>
    </location>
</feature>
<protein>
    <submittedName>
        <fullName evidence="2">DUF1801 domain-containing protein</fullName>
    </submittedName>
</protein>
<dbReference type="Gene3D" id="3.90.1150.200">
    <property type="match status" value="1"/>
</dbReference>
<reference evidence="2 3" key="1">
    <citation type="submission" date="2018-12" db="EMBL/GenBank/DDBJ databases">
        <title>Hymenobacter gummosus sp. nov., isolated from a spring.</title>
        <authorList>
            <person name="Nie L."/>
        </authorList>
    </citation>
    <scope>NUCLEOTIDE SEQUENCE [LARGE SCALE GENOMIC DNA]</scope>
    <source>
        <strain evidence="2 3">KCTC 52166</strain>
    </source>
</reference>
<dbReference type="EMBL" id="RXOF01000025">
    <property type="protein sequence ID" value="RTQ44713.1"/>
    <property type="molecule type" value="Genomic_DNA"/>
</dbReference>
<evidence type="ECO:0000313" key="3">
    <source>
        <dbReference type="Proteomes" id="UP000282184"/>
    </source>
</evidence>
<dbReference type="OrthoDB" id="9811812at2"/>
<dbReference type="InterPro" id="IPR014922">
    <property type="entry name" value="YdhG-like"/>
</dbReference>
<gene>
    <name evidence="2" type="ORF">EJV47_27355</name>
</gene>
<evidence type="ECO:0000259" key="1">
    <source>
        <dbReference type="Pfam" id="PF08818"/>
    </source>
</evidence>
<organism evidence="2 3">
    <name type="scientific">Hymenobacter gummosus</name>
    <dbReference type="NCBI Taxonomy" id="1776032"/>
    <lineage>
        <taxon>Bacteria</taxon>
        <taxon>Pseudomonadati</taxon>
        <taxon>Bacteroidota</taxon>
        <taxon>Cytophagia</taxon>
        <taxon>Cytophagales</taxon>
        <taxon>Hymenobacteraceae</taxon>
        <taxon>Hymenobacter</taxon>
    </lineage>
</organism>
<dbReference type="Proteomes" id="UP000282184">
    <property type="component" value="Unassembled WGS sequence"/>
</dbReference>
<comment type="caution">
    <text evidence="2">The sequence shown here is derived from an EMBL/GenBank/DDBJ whole genome shotgun (WGS) entry which is preliminary data.</text>
</comment>
<keyword evidence="3" id="KW-1185">Reference proteome</keyword>
<accession>A0A3S0H4S6</accession>
<dbReference type="Pfam" id="PF08818">
    <property type="entry name" value="DUF1801"/>
    <property type="match status" value="1"/>
</dbReference>
<proteinExistence type="predicted"/>
<dbReference type="SUPFAM" id="SSF159888">
    <property type="entry name" value="YdhG-like"/>
    <property type="match status" value="1"/>
</dbReference>
<dbReference type="RefSeq" id="WP_126696405.1">
    <property type="nucleotide sequence ID" value="NZ_RXOF01000025.1"/>
</dbReference>
<name>A0A3S0H4S6_9BACT</name>
<sequence length="133" mass="14763">MPTSTLDEYLHQLEPALRATVEALRRIILSTHAAIGEQVKWNSPSFYYRGALPASADPKQYPCDIVVLNLHRGYPLLVFPTGARIPDAAGVLEGSYPDGRRLLPIRDAAEAEAKAETLQHLLRQWLATVFDQA</sequence>
<evidence type="ECO:0000313" key="2">
    <source>
        <dbReference type="EMBL" id="RTQ44713.1"/>
    </source>
</evidence>
<dbReference type="AlphaFoldDB" id="A0A3S0H4S6"/>